<keyword evidence="3 5" id="KW-1133">Transmembrane helix</keyword>
<feature type="transmembrane region" description="Helical" evidence="5">
    <location>
        <begin position="40"/>
        <end position="57"/>
    </location>
</feature>
<evidence type="ECO:0000256" key="4">
    <source>
        <dbReference type="ARBA" id="ARBA00023136"/>
    </source>
</evidence>
<dbReference type="GO" id="GO:0051119">
    <property type="term" value="F:sugar transmembrane transporter activity"/>
    <property type="evidence" value="ECO:0007669"/>
    <property type="project" value="InterPro"/>
</dbReference>
<sequence>MDPQTSYLGYLAAVLTTSAFIPQVFMVWRQRGAPGISTGMYMIFITGVALWTCYGLALSDWPIILANGVTLVLASAVLGMKWYFARAGLAER</sequence>
<dbReference type="RefSeq" id="WP_119810951.1">
    <property type="nucleotide sequence ID" value="NZ_QYUP01000111.1"/>
</dbReference>
<dbReference type="Pfam" id="PF04193">
    <property type="entry name" value="PQ-loop"/>
    <property type="match status" value="1"/>
</dbReference>
<organism evidence="6 7">
    <name type="scientific">Massilia cavernae</name>
    <dbReference type="NCBI Taxonomy" id="2320864"/>
    <lineage>
        <taxon>Bacteria</taxon>
        <taxon>Pseudomonadati</taxon>
        <taxon>Pseudomonadota</taxon>
        <taxon>Betaproteobacteria</taxon>
        <taxon>Burkholderiales</taxon>
        <taxon>Oxalobacteraceae</taxon>
        <taxon>Telluria group</taxon>
        <taxon>Massilia</taxon>
    </lineage>
</organism>
<evidence type="ECO:0000313" key="6">
    <source>
        <dbReference type="EMBL" id="RJG15891.1"/>
    </source>
</evidence>
<feature type="transmembrane region" description="Helical" evidence="5">
    <location>
        <begin position="63"/>
        <end position="84"/>
    </location>
</feature>
<proteinExistence type="predicted"/>
<evidence type="ECO:0000256" key="1">
    <source>
        <dbReference type="ARBA" id="ARBA00004141"/>
    </source>
</evidence>
<keyword evidence="2 5" id="KW-0812">Transmembrane</keyword>
<evidence type="ECO:0000256" key="5">
    <source>
        <dbReference type="SAM" id="Phobius"/>
    </source>
</evidence>
<keyword evidence="7" id="KW-1185">Reference proteome</keyword>
<evidence type="ECO:0000313" key="7">
    <source>
        <dbReference type="Proteomes" id="UP000284006"/>
    </source>
</evidence>
<evidence type="ECO:0000256" key="2">
    <source>
        <dbReference type="ARBA" id="ARBA00022692"/>
    </source>
</evidence>
<gene>
    <name evidence="6" type="ORF">D3872_11825</name>
</gene>
<evidence type="ECO:0008006" key="8">
    <source>
        <dbReference type="Google" id="ProtNLM"/>
    </source>
</evidence>
<keyword evidence="4 5" id="KW-0472">Membrane</keyword>
<accession>A0A418XTF4</accession>
<name>A0A418XTF4_9BURK</name>
<protein>
    <recommendedName>
        <fullName evidence="8">Glutathione synthetase</fullName>
    </recommendedName>
</protein>
<dbReference type="InterPro" id="IPR047662">
    <property type="entry name" value="SemiSWEET"/>
</dbReference>
<evidence type="ECO:0000256" key="3">
    <source>
        <dbReference type="ARBA" id="ARBA00022989"/>
    </source>
</evidence>
<comment type="subcellular location">
    <subcellularLocation>
        <location evidence="1">Membrane</location>
        <topology evidence="1">Multi-pass membrane protein</topology>
    </subcellularLocation>
</comment>
<dbReference type="GO" id="GO:0016020">
    <property type="term" value="C:membrane"/>
    <property type="evidence" value="ECO:0007669"/>
    <property type="project" value="UniProtKB-SubCell"/>
</dbReference>
<feature type="transmembrane region" description="Helical" evidence="5">
    <location>
        <begin position="6"/>
        <end position="28"/>
    </location>
</feature>
<dbReference type="NCBIfam" id="NF037968">
    <property type="entry name" value="SemiSWEET_2"/>
    <property type="match status" value="1"/>
</dbReference>
<dbReference type="InterPro" id="IPR006603">
    <property type="entry name" value="PQ-loop_rpt"/>
</dbReference>
<dbReference type="OrthoDB" id="122062at2"/>
<dbReference type="EMBL" id="QYUP01000111">
    <property type="protein sequence ID" value="RJG15891.1"/>
    <property type="molecule type" value="Genomic_DNA"/>
</dbReference>
<dbReference type="AlphaFoldDB" id="A0A418XTF4"/>
<dbReference type="Proteomes" id="UP000284006">
    <property type="component" value="Unassembled WGS sequence"/>
</dbReference>
<reference evidence="6 7" key="1">
    <citation type="submission" date="2018-09" db="EMBL/GenBank/DDBJ databases">
        <authorList>
            <person name="Zhu H."/>
        </authorList>
    </citation>
    <scope>NUCLEOTIDE SEQUENCE [LARGE SCALE GENOMIC DNA]</scope>
    <source>
        <strain evidence="6 7">K1S02-61</strain>
    </source>
</reference>
<dbReference type="Gene3D" id="1.20.1280.290">
    <property type="match status" value="1"/>
</dbReference>
<comment type="caution">
    <text evidence="6">The sequence shown here is derived from an EMBL/GenBank/DDBJ whole genome shotgun (WGS) entry which is preliminary data.</text>
</comment>